<dbReference type="EC" id="2.1.1.114" evidence="5"/>
<dbReference type="EC" id="2.1.1.-" evidence="5"/>
<evidence type="ECO:0000256" key="4">
    <source>
        <dbReference type="ARBA" id="ARBA00022691"/>
    </source>
</evidence>
<reference evidence="6" key="1">
    <citation type="submission" date="2023-08" db="EMBL/GenBank/DDBJ databases">
        <title>Draft sequence of the Babesia gibsoni genome.</title>
        <authorList>
            <person name="Yamagishi J.Y."/>
            <person name="Xuan X.X."/>
        </authorList>
    </citation>
    <scope>NUCLEOTIDE SEQUENCE</scope>
    <source>
        <strain evidence="6">Azabu</strain>
    </source>
</reference>
<comment type="similarity">
    <text evidence="5">Belongs to the class I-like SAM-binding methyltransferase superfamily. UbiG/COQ3 family.</text>
</comment>
<dbReference type="AlphaFoldDB" id="A0AAD8PEG0"/>
<keyword evidence="5" id="KW-0496">Mitochondrion</keyword>
<feature type="binding site" evidence="5">
    <location>
        <position position="200"/>
    </location>
    <ligand>
        <name>Mg(2+)</name>
        <dbReference type="ChEBI" id="CHEBI:18420"/>
    </ligand>
</feature>
<sequence>MSRKVTASLLPLVRIAKRGFHLHSTYSQEHFGSLSKVWWDIDGPLATLHDYNYVRVPFIAKAYSLLTGNSTSSSSDVQEGSASSPFSKLPVFRYADERAGVNVEGLLKGLRILDVGCGGGILSESLAKSGARVLGIDPSESLIKVAENHRKEDFTTYSKRFGLRDDYSNNVEYEATTVEEYIAKGNTSKFDIVVASEVLEHLPNTHKPNFISALCTLVKPGGILVFTTPGRTFKSCFTNIFLAESVLKLVPRNTHKYDMFISPDALADILKTLSFQEVHRQGVMYLPFARRFIHMPNCDFLYMIAFNKPQV</sequence>
<evidence type="ECO:0000256" key="3">
    <source>
        <dbReference type="ARBA" id="ARBA00022688"/>
    </source>
</evidence>
<dbReference type="InterPro" id="IPR029063">
    <property type="entry name" value="SAM-dependent_MTases_sf"/>
</dbReference>
<comment type="catalytic activity">
    <reaction evidence="5">
        <text>a 3-demethylubiquinol + S-adenosyl-L-methionine = a ubiquinol + S-adenosyl-L-homocysteine + H(+)</text>
        <dbReference type="Rhea" id="RHEA:44380"/>
        <dbReference type="Rhea" id="RHEA-COMP:9566"/>
        <dbReference type="Rhea" id="RHEA-COMP:10914"/>
        <dbReference type="ChEBI" id="CHEBI:15378"/>
        <dbReference type="ChEBI" id="CHEBI:17976"/>
        <dbReference type="ChEBI" id="CHEBI:57856"/>
        <dbReference type="ChEBI" id="CHEBI:59789"/>
        <dbReference type="ChEBI" id="CHEBI:84422"/>
        <dbReference type="EC" id="2.1.1.64"/>
    </reaction>
</comment>
<keyword evidence="7" id="KW-1185">Reference proteome</keyword>
<dbReference type="Pfam" id="PF13489">
    <property type="entry name" value="Methyltransf_23"/>
    <property type="match status" value="1"/>
</dbReference>
<comment type="caution">
    <text evidence="6">The sequence shown here is derived from an EMBL/GenBank/DDBJ whole genome shotgun (WGS) entry which is preliminary data.</text>
</comment>
<keyword evidence="2 5" id="KW-0808">Transferase</keyword>
<comment type="pathway">
    <text evidence="5">Cofactor biosynthesis; ubiquinone biosynthesis.</text>
</comment>
<dbReference type="EMBL" id="JAVEPI010000002">
    <property type="protein sequence ID" value="KAK1443842.1"/>
    <property type="molecule type" value="Genomic_DNA"/>
</dbReference>
<dbReference type="GO" id="GO:0031314">
    <property type="term" value="C:extrinsic component of mitochondrial inner membrane"/>
    <property type="evidence" value="ECO:0007669"/>
    <property type="project" value="UniProtKB-UniRule"/>
</dbReference>
<dbReference type="GO" id="GO:0046872">
    <property type="term" value="F:metal ion binding"/>
    <property type="evidence" value="ECO:0007669"/>
    <property type="project" value="UniProtKB-KW"/>
</dbReference>
<dbReference type="PANTHER" id="PTHR43464">
    <property type="entry name" value="METHYLTRANSFERASE"/>
    <property type="match status" value="1"/>
</dbReference>
<comment type="catalytic activity">
    <reaction evidence="5">
        <text>a 3-demethylubiquinone + S-adenosyl-L-methionine = a ubiquinone + S-adenosyl-L-homocysteine</text>
        <dbReference type="Rhea" id="RHEA:81215"/>
        <dbReference type="Rhea" id="RHEA-COMP:9565"/>
        <dbReference type="Rhea" id="RHEA-COMP:19654"/>
        <dbReference type="ChEBI" id="CHEBI:16389"/>
        <dbReference type="ChEBI" id="CHEBI:57856"/>
        <dbReference type="ChEBI" id="CHEBI:59789"/>
        <dbReference type="ChEBI" id="CHEBI:231825"/>
    </reaction>
</comment>
<evidence type="ECO:0000313" key="6">
    <source>
        <dbReference type="EMBL" id="KAK1443842.1"/>
    </source>
</evidence>
<dbReference type="CDD" id="cd02440">
    <property type="entry name" value="AdoMet_MTases"/>
    <property type="match status" value="1"/>
</dbReference>
<evidence type="ECO:0000313" key="7">
    <source>
        <dbReference type="Proteomes" id="UP001230268"/>
    </source>
</evidence>
<dbReference type="NCBIfam" id="TIGR01983">
    <property type="entry name" value="UbiG"/>
    <property type="match status" value="1"/>
</dbReference>
<feature type="binding site" evidence="5">
    <location>
        <position position="116"/>
    </location>
    <ligand>
        <name>S-adenosyl-L-methionine</name>
        <dbReference type="ChEBI" id="CHEBI:59789"/>
    </ligand>
</feature>
<dbReference type="GO" id="GO:0032259">
    <property type="term" value="P:methylation"/>
    <property type="evidence" value="ECO:0007669"/>
    <property type="project" value="UniProtKB-KW"/>
</dbReference>
<comment type="function">
    <text evidence="5">O-methyltransferase required for two non-consecutive steps during ubiquinone biosynthesis. Catalyzes the 2 O-methylation of 3,4-dihydroxy-5-(all-trans-polyprenyl)benzoic acid into 4-hydroxy-3-methoxy-5-(all-trans-polyprenyl)benzoic acid. Also catalyzes the last step of ubiquinone biosynthesis by mediating methylation of 3-demethylubiquinone into ubiquinone. Also able to mediate the methylation of 3-demethylubiquinol into ubiquinol.</text>
</comment>
<feature type="binding site" evidence="5">
    <location>
        <position position="197"/>
    </location>
    <ligand>
        <name>Mg(2+)</name>
        <dbReference type="ChEBI" id="CHEBI:18420"/>
    </ligand>
</feature>
<dbReference type="HAMAP" id="MF_00472">
    <property type="entry name" value="UbiG"/>
    <property type="match status" value="1"/>
</dbReference>
<dbReference type="PANTHER" id="PTHR43464:SF19">
    <property type="entry name" value="UBIQUINONE BIOSYNTHESIS O-METHYLTRANSFERASE, MITOCHONDRIAL"/>
    <property type="match status" value="1"/>
</dbReference>
<feature type="binding site" evidence="5">
    <location>
        <position position="137"/>
    </location>
    <ligand>
        <name>S-adenosyl-L-methionine</name>
        <dbReference type="ChEBI" id="CHEBI:59789"/>
    </ligand>
</feature>
<keyword evidence="1 5" id="KW-0489">Methyltransferase</keyword>
<dbReference type="GO" id="GO:0061542">
    <property type="term" value="F:3-demethylubiquinol 3-O-methyltransferase activity"/>
    <property type="evidence" value="ECO:0007669"/>
    <property type="project" value="UniProtKB-UniRule"/>
</dbReference>
<accession>A0AAD8PEG0</accession>
<comment type="catalytic activity">
    <reaction evidence="5">
        <text>a 3,4-dihydroxy-5-(all-trans-polyprenyl)benzoate + S-adenosyl-L-methionine = a 4-hydroxy-3-methoxy-5-(all-trans-polyprenyl)benzoate + S-adenosyl-L-homocysteine + H(+)</text>
        <dbReference type="Rhea" id="RHEA:44452"/>
        <dbReference type="Rhea" id="RHEA-COMP:10930"/>
        <dbReference type="Rhea" id="RHEA-COMP:10931"/>
        <dbReference type="ChEBI" id="CHEBI:15378"/>
        <dbReference type="ChEBI" id="CHEBI:57856"/>
        <dbReference type="ChEBI" id="CHEBI:59789"/>
        <dbReference type="ChEBI" id="CHEBI:64694"/>
        <dbReference type="ChEBI" id="CHEBI:84443"/>
        <dbReference type="EC" id="2.1.1.114"/>
    </reaction>
</comment>
<dbReference type="InterPro" id="IPR010233">
    <property type="entry name" value="UbiG_MeTrfase"/>
</dbReference>
<keyword evidence="5" id="KW-0460">Magnesium</keyword>
<organism evidence="6 7">
    <name type="scientific">Babesia gibsoni</name>
    <dbReference type="NCBI Taxonomy" id="33632"/>
    <lineage>
        <taxon>Eukaryota</taxon>
        <taxon>Sar</taxon>
        <taxon>Alveolata</taxon>
        <taxon>Apicomplexa</taxon>
        <taxon>Aconoidasida</taxon>
        <taxon>Piroplasmida</taxon>
        <taxon>Babesiidae</taxon>
        <taxon>Babesia</taxon>
    </lineage>
</organism>
<comment type="subunit">
    <text evidence="5">Component of a multi-subunit COQ enzyme complex.</text>
</comment>
<name>A0AAD8PEG0_BABGI</name>
<protein>
    <recommendedName>
        <fullName evidence="5">Ubiquinone biosynthesis O-methyltransferase, mitochondrial</fullName>
    </recommendedName>
    <alternativeName>
        <fullName evidence="5">3-demethylubiquinol 3-O-methyltransferase</fullName>
        <ecNumber evidence="5">2.1.1.64</ecNumber>
    </alternativeName>
    <alternativeName>
        <fullName evidence="5">3-demethylubiquinone 3-O-methyltransferase</fullName>
        <ecNumber evidence="5">2.1.1.-</ecNumber>
    </alternativeName>
    <alternativeName>
        <fullName evidence="5">Polyprenyldihydroxybenzoate methyltransferase</fullName>
        <ecNumber evidence="5">2.1.1.114</ecNumber>
    </alternativeName>
</protein>
<gene>
    <name evidence="6" type="ORF">BgAZ_207180</name>
</gene>
<evidence type="ECO:0000256" key="2">
    <source>
        <dbReference type="ARBA" id="ARBA00022679"/>
    </source>
</evidence>
<evidence type="ECO:0000256" key="1">
    <source>
        <dbReference type="ARBA" id="ARBA00022603"/>
    </source>
</evidence>
<feature type="binding site" evidence="5">
    <location>
        <position position="201"/>
    </location>
    <ligand>
        <name>Mg(2+)</name>
        <dbReference type="ChEBI" id="CHEBI:18420"/>
    </ligand>
</feature>
<comment type="cofactor">
    <cofactor evidence="5">
        <name>Mg(2+)</name>
        <dbReference type="ChEBI" id="CHEBI:18420"/>
    </cofactor>
</comment>
<dbReference type="Gene3D" id="3.40.50.150">
    <property type="entry name" value="Vaccinia Virus protein VP39"/>
    <property type="match status" value="1"/>
</dbReference>
<keyword evidence="5" id="KW-0472">Membrane</keyword>
<dbReference type="SUPFAM" id="SSF53335">
    <property type="entry name" value="S-adenosyl-L-methionine-dependent methyltransferases"/>
    <property type="match status" value="1"/>
</dbReference>
<proteinExistence type="inferred from homology"/>
<dbReference type="GO" id="GO:0010420">
    <property type="term" value="F:polyprenyldihydroxybenzoate methyltransferase activity"/>
    <property type="evidence" value="ECO:0007669"/>
    <property type="project" value="UniProtKB-UniRule"/>
</dbReference>
<keyword evidence="5" id="KW-0479">Metal-binding</keyword>
<dbReference type="EC" id="2.1.1.64" evidence="5"/>
<feature type="binding site" evidence="5">
    <location>
        <position position="196"/>
    </location>
    <ligand>
        <name>S-adenosyl-L-methionine</name>
        <dbReference type="ChEBI" id="CHEBI:59789"/>
    </ligand>
</feature>
<dbReference type="Proteomes" id="UP001230268">
    <property type="component" value="Unassembled WGS sequence"/>
</dbReference>
<keyword evidence="4 5" id="KW-0949">S-adenosyl-L-methionine</keyword>
<feature type="binding site" evidence="5">
    <location>
        <position position="55"/>
    </location>
    <ligand>
        <name>S-adenosyl-L-methionine</name>
        <dbReference type="ChEBI" id="CHEBI:59789"/>
    </ligand>
</feature>
<evidence type="ECO:0000256" key="5">
    <source>
        <dbReference type="HAMAP-Rule" id="MF_03190"/>
    </source>
</evidence>
<keyword evidence="3 5" id="KW-0831">Ubiquinone biosynthesis</keyword>
<keyword evidence="5" id="KW-0999">Mitochondrion inner membrane</keyword>
<comment type="subcellular location">
    <subcellularLocation>
        <location evidence="5">Mitochondrion inner membrane</location>
        <topology evidence="5">Peripheral membrane protein</topology>
        <orientation evidence="5">Matrix side</orientation>
    </subcellularLocation>
</comment>